<reference evidence="2 3" key="1">
    <citation type="submission" date="2016-07" db="EMBL/GenBank/DDBJ databases">
        <title>Multiple horizontal gene transfer events from other fungi enriched the ability of initially mycotrophic Trichoderma (Ascomycota) to feed on dead plant biomass.</title>
        <authorList>
            <consortium name="DOE Joint Genome Institute"/>
            <person name="Aerts A."/>
            <person name="Atanasova L."/>
            <person name="Chenthamara K."/>
            <person name="Zhang J."/>
            <person name="Grujic M."/>
            <person name="Henrissat B."/>
            <person name="Kuo A."/>
            <person name="Salamov A."/>
            <person name="Lipzen A."/>
            <person name="Labutti K."/>
            <person name="Barry K."/>
            <person name="Miao Y."/>
            <person name="Rahimi M.J."/>
            <person name="Shen Q."/>
            <person name="Grigoriev I.V."/>
            <person name="Kubicek C.P."/>
            <person name="Druzhinina I.S."/>
        </authorList>
    </citation>
    <scope>NUCLEOTIDE SEQUENCE [LARGE SCALE GENOMIC DNA]</scope>
    <source>
        <strain evidence="2 3">CBS 226.95</strain>
    </source>
</reference>
<dbReference type="GeneID" id="36624856"/>
<dbReference type="AlphaFoldDB" id="A0A2T4A142"/>
<name>A0A2T4A142_TRIHA</name>
<dbReference type="PANTHER" id="PTHR35896">
    <property type="entry name" value="IG-LIKE DOMAIN-CONTAINING PROTEIN"/>
    <property type="match status" value="1"/>
</dbReference>
<dbReference type="EMBL" id="KZ679687">
    <property type="protein sequence ID" value="PTB50780.1"/>
    <property type="molecule type" value="Genomic_DNA"/>
</dbReference>
<dbReference type="InterPro" id="IPR053008">
    <property type="entry name" value="Phomopsin_biosynth_assoc"/>
</dbReference>
<evidence type="ECO:0000313" key="3">
    <source>
        <dbReference type="Proteomes" id="UP000241690"/>
    </source>
</evidence>
<keyword evidence="1" id="KW-1133">Transmembrane helix</keyword>
<organism evidence="2 3">
    <name type="scientific">Trichoderma harzianum CBS 226.95</name>
    <dbReference type="NCBI Taxonomy" id="983964"/>
    <lineage>
        <taxon>Eukaryota</taxon>
        <taxon>Fungi</taxon>
        <taxon>Dikarya</taxon>
        <taxon>Ascomycota</taxon>
        <taxon>Pezizomycotina</taxon>
        <taxon>Sordariomycetes</taxon>
        <taxon>Hypocreomycetidae</taxon>
        <taxon>Hypocreales</taxon>
        <taxon>Hypocreaceae</taxon>
        <taxon>Trichoderma</taxon>
    </lineage>
</organism>
<protein>
    <submittedName>
        <fullName evidence="2">Uncharacterized protein</fullName>
    </submittedName>
</protein>
<proteinExistence type="predicted"/>
<evidence type="ECO:0000313" key="2">
    <source>
        <dbReference type="EMBL" id="PTB50780.1"/>
    </source>
</evidence>
<feature type="transmembrane region" description="Helical" evidence="1">
    <location>
        <begin position="63"/>
        <end position="85"/>
    </location>
</feature>
<keyword evidence="1" id="KW-0472">Membrane</keyword>
<dbReference type="Proteomes" id="UP000241690">
    <property type="component" value="Unassembled WGS sequence"/>
</dbReference>
<gene>
    <name evidence="2" type="ORF">M431DRAFT_485489</name>
</gene>
<dbReference type="RefSeq" id="XP_024770457.1">
    <property type="nucleotide sequence ID" value="XM_024916287.1"/>
</dbReference>
<keyword evidence="1" id="KW-0812">Transmembrane</keyword>
<evidence type="ECO:0000256" key="1">
    <source>
        <dbReference type="SAM" id="Phobius"/>
    </source>
</evidence>
<accession>A0A2T4A142</accession>
<dbReference type="PANTHER" id="PTHR35896:SF3">
    <property type="entry name" value="MAJOR FACILITATOR SUPERFAMILY TRANSPORTER"/>
    <property type="match status" value="1"/>
</dbReference>
<sequence>MNMLTVDFTQTRWFDSPWSKILKFLGATTYEKLPRLVEASMDEEPEISGHHEPERRSKRAISLFLRLFIVILAAWGLLNLCQQVWSHFMARQPSCYCGETPTEAASRGCIYDHMAAAWLPNGCCDEGLVKIFEELADGHNWTYFDYPELTKELSTAEVSSLAGVGVQIKDGVGVVRTTIDWHLSHCLYTWWKLTRVASTGKLMGPKYSNEEHVKHCILEVWKHLKQSSNLNKLSSITGVYLFPE</sequence>
<keyword evidence="3" id="KW-1185">Reference proteome</keyword>
<dbReference type="STRING" id="983964.A0A2T4A142"/>